<evidence type="ECO:0000256" key="7">
    <source>
        <dbReference type="ARBA" id="ARBA00022777"/>
    </source>
</evidence>
<dbReference type="InterPro" id="IPR000623">
    <property type="entry name" value="Shikimate_kinase/TSH1"/>
</dbReference>
<feature type="binding site" evidence="11">
    <location>
        <position position="49"/>
    </location>
    <ligand>
        <name>substrate</name>
    </ligand>
</feature>
<dbReference type="SUPFAM" id="SSF52540">
    <property type="entry name" value="P-loop containing nucleoside triphosphate hydrolases"/>
    <property type="match status" value="1"/>
</dbReference>
<keyword evidence="8 11" id="KW-0067">ATP-binding</keyword>
<dbReference type="GO" id="GO:0005524">
    <property type="term" value="F:ATP binding"/>
    <property type="evidence" value="ECO:0007669"/>
    <property type="project" value="UniProtKB-UniRule"/>
</dbReference>
<protein>
    <recommendedName>
        <fullName evidence="3 11">Shikimate kinase</fullName>
        <shortName evidence="11">SK</shortName>
        <ecNumber evidence="3 11">2.7.1.71</ecNumber>
    </recommendedName>
</protein>
<evidence type="ECO:0000256" key="8">
    <source>
        <dbReference type="ARBA" id="ARBA00022840"/>
    </source>
</evidence>
<evidence type="ECO:0000256" key="10">
    <source>
        <dbReference type="ARBA" id="ARBA00048567"/>
    </source>
</evidence>
<evidence type="ECO:0000256" key="3">
    <source>
        <dbReference type="ARBA" id="ARBA00012154"/>
    </source>
</evidence>
<comment type="cofactor">
    <cofactor evidence="11">
        <name>Mg(2+)</name>
        <dbReference type="ChEBI" id="CHEBI:18420"/>
    </cofactor>
    <text evidence="11">Binds 1 Mg(2+) ion per subunit.</text>
</comment>
<evidence type="ECO:0000256" key="6">
    <source>
        <dbReference type="ARBA" id="ARBA00022741"/>
    </source>
</evidence>
<dbReference type="GO" id="GO:0000287">
    <property type="term" value="F:magnesium ion binding"/>
    <property type="evidence" value="ECO:0007669"/>
    <property type="project" value="UniProtKB-UniRule"/>
</dbReference>
<keyword evidence="4 11" id="KW-0028">Amino-acid biosynthesis</keyword>
<keyword evidence="9 11" id="KW-0057">Aromatic amino acid biosynthesis</keyword>
<dbReference type="NCBIfam" id="NF010552">
    <property type="entry name" value="PRK13946.1"/>
    <property type="match status" value="1"/>
</dbReference>
<keyword evidence="5 11" id="KW-0808">Transferase</keyword>
<feature type="binding site" evidence="11">
    <location>
        <begin position="27"/>
        <end position="32"/>
    </location>
    <ligand>
        <name>ATP</name>
        <dbReference type="ChEBI" id="CHEBI:30616"/>
    </ligand>
</feature>
<dbReference type="GO" id="GO:0005829">
    <property type="term" value="C:cytosol"/>
    <property type="evidence" value="ECO:0007669"/>
    <property type="project" value="TreeGrafter"/>
</dbReference>
<feature type="binding site" evidence="11">
    <location>
        <position position="133"/>
    </location>
    <ligand>
        <name>ATP</name>
        <dbReference type="ChEBI" id="CHEBI:30616"/>
    </ligand>
</feature>
<dbReference type="PROSITE" id="PS01128">
    <property type="entry name" value="SHIKIMATE_KINASE"/>
    <property type="match status" value="1"/>
</dbReference>
<keyword evidence="11" id="KW-0479">Metal-binding</keyword>
<comment type="caution">
    <text evidence="11">Lacks conserved residue(s) required for the propagation of feature annotation.</text>
</comment>
<organism evidence="12">
    <name type="scientific">uncultured Alphaproteobacteria bacterium</name>
    <dbReference type="NCBI Taxonomy" id="91750"/>
    <lineage>
        <taxon>Bacteria</taxon>
        <taxon>Pseudomonadati</taxon>
        <taxon>Pseudomonadota</taxon>
        <taxon>Alphaproteobacteria</taxon>
        <taxon>environmental samples</taxon>
    </lineage>
</organism>
<dbReference type="HAMAP" id="MF_00109">
    <property type="entry name" value="Shikimate_kinase"/>
    <property type="match status" value="1"/>
</dbReference>
<comment type="pathway">
    <text evidence="1 11">Metabolic intermediate biosynthesis; chorismate biosynthesis; chorismate from D-erythrose 4-phosphate and phosphoenolpyruvate: step 5/7.</text>
</comment>
<dbReference type="GO" id="GO:0009423">
    <property type="term" value="P:chorismate biosynthetic process"/>
    <property type="evidence" value="ECO:0007669"/>
    <property type="project" value="UniProtKB-UniRule"/>
</dbReference>
<dbReference type="CDD" id="cd00464">
    <property type="entry name" value="SK"/>
    <property type="match status" value="1"/>
</dbReference>
<comment type="similarity">
    <text evidence="2 11">Belongs to the shikimate kinase family.</text>
</comment>
<comment type="subcellular location">
    <subcellularLocation>
        <location evidence="11">Cytoplasm</location>
    </subcellularLocation>
</comment>
<dbReference type="EMBL" id="FLUO01000002">
    <property type="protein sequence ID" value="SBW11475.1"/>
    <property type="molecule type" value="Genomic_DNA"/>
</dbReference>
<name>A0A212KIT0_9PROT</name>
<keyword evidence="7 11" id="KW-0418">Kinase</keyword>
<feature type="binding site" evidence="11">
    <location>
        <position position="31"/>
    </location>
    <ligand>
        <name>Mg(2+)</name>
        <dbReference type="ChEBI" id="CHEBI:18420"/>
    </ligand>
</feature>
<reference evidence="12" key="1">
    <citation type="submission" date="2016-04" db="EMBL/GenBank/DDBJ databases">
        <authorList>
            <person name="Evans L.H."/>
            <person name="Alamgir A."/>
            <person name="Owens N."/>
            <person name="Weber N.D."/>
            <person name="Virtaneva K."/>
            <person name="Barbian K."/>
            <person name="Babar A."/>
            <person name="Rosenke K."/>
        </authorList>
    </citation>
    <scope>NUCLEOTIDE SEQUENCE</scope>
    <source>
        <strain evidence="12">86</strain>
    </source>
</reference>
<dbReference type="EC" id="2.7.1.71" evidence="3 11"/>
<dbReference type="InterPro" id="IPR023000">
    <property type="entry name" value="Shikimate_kinase_CS"/>
</dbReference>
<dbReference type="PANTHER" id="PTHR21087">
    <property type="entry name" value="SHIKIMATE KINASE"/>
    <property type="match status" value="1"/>
</dbReference>
<feature type="binding site" evidence="11">
    <location>
        <position position="152"/>
    </location>
    <ligand>
        <name>substrate</name>
    </ligand>
</feature>
<dbReference type="PANTHER" id="PTHR21087:SF16">
    <property type="entry name" value="SHIKIMATE KINASE 1, CHLOROPLASTIC"/>
    <property type="match status" value="1"/>
</dbReference>
<dbReference type="InterPro" id="IPR031322">
    <property type="entry name" value="Shikimate/glucono_kinase"/>
</dbReference>
<accession>A0A212KIT0</accession>
<dbReference type="Pfam" id="PF01202">
    <property type="entry name" value="SKI"/>
    <property type="match status" value="1"/>
</dbReference>
<proteinExistence type="inferred from homology"/>
<keyword evidence="11" id="KW-0963">Cytoplasm</keyword>
<evidence type="ECO:0000256" key="1">
    <source>
        <dbReference type="ARBA" id="ARBA00004842"/>
    </source>
</evidence>
<evidence type="ECO:0000256" key="11">
    <source>
        <dbReference type="HAMAP-Rule" id="MF_00109"/>
    </source>
</evidence>
<sequence>MPEEMPDTVIARVAAIPKPLVFVGLMGCGKSHIGRRVATALGRPFHDSDAEIEAAAGRSVRDIFAELGEPAFRDGERRVIARLIEGPPAVIATGGGAFVDPTTRATLRDKALCVWLRADLDLLVLRTAGRTTRPLLLTGDPRQILGDLMEKRYPLYAEAQVVVDTRDEPSEITTMRVIAAIDAHWQTEDR</sequence>
<dbReference type="AlphaFoldDB" id="A0A212KIT0"/>
<comment type="function">
    <text evidence="11">Catalyzes the specific phosphorylation of the 3-hydroxyl group of shikimic acid using ATP as a cosubstrate.</text>
</comment>
<comment type="subunit">
    <text evidence="11">Monomer.</text>
</comment>
<gene>
    <name evidence="11 12" type="primary">aroK</name>
    <name evidence="12" type="ORF">KL86APRO_20204</name>
</gene>
<dbReference type="GO" id="GO:0004765">
    <property type="term" value="F:shikimate kinase activity"/>
    <property type="evidence" value="ECO:0007669"/>
    <property type="project" value="UniProtKB-UniRule"/>
</dbReference>
<evidence type="ECO:0000256" key="5">
    <source>
        <dbReference type="ARBA" id="ARBA00022679"/>
    </source>
</evidence>
<evidence type="ECO:0000256" key="9">
    <source>
        <dbReference type="ARBA" id="ARBA00023141"/>
    </source>
</evidence>
<evidence type="ECO:0000313" key="12">
    <source>
        <dbReference type="EMBL" id="SBW11475.1"/>
    </source>
</evidence>
<dbReference type="GO" id="GO:0008652">
    <property type="term" value="P:amino acid biosynthetic process"/>
    <property type="evidence" value="ECO:0007669"/>
    <property type="project" value="UniProtKB-KW"/>
</dbReference>
<dbReference type="InterPro" id="IPR027417">
    <property type="entry name" value="P-loop_NTPase"/>
</dbReference>
<evidence type="ECO:0000256" key="4">
    <source>
        <dbReference type="ARBA" id="ARBA00022605"/>
    </source>
</evidence>
<dbReference type="Gene3D" id="3.40.50.300">
    <property type="entry name" value="P-loop containing nucleotide triphosphate hydrolases"/>
    <property type="match status" value="1"/>
</dbReference>
<dbReference type="GO" id="GO:0009073">
    <property type="term" value="P:aromatic amino acid family biosynthetic process"/>
    <property type="evidence" value="ECO:0007669"/>
    <property type="project" value="UniProtKB-KW"/>
</dbReference>
<evidence type="ECO:0000256" key="2">
    <source>
        <dbReference type="ARBA" id="ARBA00006997"/>
    </source>
</evidence>
<feature type="binding site" evidence="11">
    <location>
        <position position="95"/>
    </location>
    <ligand>
        <name>substrate</name>
    </ligand>
</feature>
<keyword evidence="6 11" id="KW-0547">Nucleotide-binding</keyword>
<dbReference type="PRINTS" id="PR01100">
    <property type="entry name" value="SHIKIMTKNASE"/>
</dbReference>
<keyword evidence="11" id="KW-0460">Magnesium</keyword>
<dbReference type="UniPathway" id="UPA00053">
    <property type="reaction ID" value="UER00088"/>
</dbReference>
<comment type="catalytic activity">
    <reaction evidence="10 11">
        <text>shikimate + ATP = 3-phosphoshikimate + ADP + H(+)</text>
        <dbReference type="Rhea" id="RHEA:13121"/>
        <dbReference type="ChEBI" id="CHEBI:15378"/>
        <dbReference type="ChEBI" id="CHEBI:30616"/>
        <dbReference type="ChEBI" id="CHEBI:36208"/>
        <dbReference type="ChEBI" id="CHEBI:145989"/>
        <dbReference type="ChEBI" id="CHEBI:456216"/>
        <dbReference type="EC" id="2.7.1.71"/>
    </reaction>
</comment>
<feature type="binding site" evidence="11">
    <location>
        <position position="73"/>
    </location>
    <ligand>
        <name>substrate</name>
    </ligand>
</feature>